<accession>A0A8S0WI94</accession>
<gene>
    <name evidence="1" type="ORF">AAE3_LOCUS5040</name>
</gene>
<proteinExistence type="predicted"/>
<name>A0A8S0WI94_CYCAE</name>
<reference evidence="1 2" key="1">
    <citation type="submission" date="2020-01" db="EMBL/GenBank/DDBJ databases">
        <authorList>
            <person name="Gupta K D."/>
        </authorList>
    </citation>
    <scope>NUCLEOTIDE SEQUENCE [LARGE SCALE GENOMIC DNA]</scope>
</reference>
<comment type="caution">
    <text evidence="1">The sequence shown here is derived from an EMBL/GenBank/DDBJ whole genome shotgun (WGS) entry which is preliminary data.</text>
</comment>
<dbReference type="EMBL" id="CACVBS010000037">
    <property type="protein sequence ID" value="CAA7262913.1"/>
    <property type="molecule type" value="Genomic_DNA"/>
</dbReference>
<keyword evidence="2" id="KW-1185">Reference proteome</keyword>
<evidence type="ECO:0000313" key="2">
    <source>
        <dbReference type="Proteomes" id="UP000467700"/>
    </source>
</evidence>
<dbReference type="AlphaFoldDB" id="A0A8S0WI94"/>
<organism evidence="1 2">
    <name type="scientific">Cyclocybe aegerita</name>
    <name type="common">Black poplar mushroom</name>
    <name type="synonym">Agrocybe aegerita</name>
    <dbReference type="NCBI Taxonomy" id="1973307"/>
    <lineage>
        <taxon>Eukaryota</taxon>
        <taxon>Fungi</taxon>
        <taxon>Dikarya</taxon>
        <taxon>Basidiomycota</taxon>
        <taxon>Agaricomycotina</taxon>
        <taxon>Agaricomycetes</taxon>
        <taxon>Agaricomycetidae</taxon>
        <taxon>Agaricales</taxon>
        <taxon>Agaricineae</taxon>
        <taxon>Bolbitiaceae</taxon>
        <taxon>Cyclocybe</taxon>
    </lineage>
</organism>
<dbReference type="Proteomes" id="UP000467700">
    <property type="component" value="Unassembled WGS sequence"/>
</dbReference>
<sequence>MTDIMICRIVPEQHHDKCLPCLLIATCDGGAPLAPNFHDREPTYEALVSCVSPRNYQHLAILPLLLRAARCSWAVNRQTGTSGWRLDVDPRRGGSLGACFDLDSAVNRDLRDLRPSHDT</sequence>
<protein>
    <submittedName>
        <fullName evidence="1">Uncharacterized protein</fullName>
    </submittedName>
</protein>
<evidence type="ECO:0000313" key="1">
    <source>
        <dbReference type="EMBL" id="CAA7262913.1"/>
    </source>
</evidence>